<dbReference type="AlphaFoldDB" id="A0A645HR64"/>
<sequence>MKSPIVKINTMNNVIIIKKVEGVLERNNISYELKGENIVIYRYKNANNF</sequence>
<accession>A0A645HR64</accession>
<proteinExistence type="predicted"/>
<dbReference type="EMBL" id="VSSQ01097685">
    <property type="protein sequence ID" value="MPN40942.1"/>
    <property type="molecule type" value="Genomic_DNA"/>
</dbReference>
<name>A0A645HR64_9ZZZZ</name>
<organism evidence="1">
    <name type="scientific">bioreactor metagenome</name>
    <dbReference type="NCBI Taxonomy" id="1076179"/>
    <lineage>
        <taxon>unclassified sequences</taxon>
        <taxon>metagenomes</taxon>
        <taxon>ecological metagenomes</taxon>
    </lineage>
</organism>
<comment type="caution">
    <text evidence="1">The sequence shown here is derived from an EMBL/GenBank/DDBJ whole genome shotgun (WGS) entry which is preliminary data.</text>
</comment>
<evidence type="ECO:0000313" key="1">
    <source>
        <dbReference type="EMBL" id="MPN40942.1"/>
    </source>
</evidence>
<reference evidence="1" key="1">
    <citation type="submission" date="2019-08" db="EMBL/GenBank/DDBJ databases">
        <authorList>
            <person name="Kucharzyk K."/>
            <person name="Murdoch R.W."/>
            <person name="Higgins S."/>
            <person name="Loffler F."/>
        </authorList>
    </citation>
    <scope>NUCLEOTIDE SEQUENCE</scope>
</reference>
<protein>
    <submittedName>
        <fullName evidence="1">Uncharacterized protein</fullName>
    </submittedName>
</protein>
<gene>
    <name evidence="1" type="ORF">SDC9_188482</name>
</gene>